<feature type="region of interest" description="Disordered" evidence="1">
    <location>
        <begin position="1"/>
        <end position="43"/>
    </location>
</feature>
<evidence type="ECO:0008006" key="4">
    <source>
        <dbReference type="Google" id="ProtNLM"/>
    </source>
</evidence>
<dbReference type="InterPro" id="IPR011333">
    <property type="entry name" value="SKP1/BTB/POZ_sf"/>
</dbReference>
<evidence type="ECO:0000256" key="1">
    <source>
        <dbReference type="SAM" id="MobiDB-lite"/>
    </source>
</evidence>
<dbReference type="EMBL" id="CAJNJA010099641">
    <property type="protein sequence ID" value="CAE7943466.1"/>
    <property type="molecule type" value="Genomic_DNA"/>
</dbReference>
<dbReference type="Gene3D" id="3.30.710.10">
    <property type="entry name" value="Potassium Channel Kv1.1, Chain A"/>
    <property type="match status" value="1"/>
</dbReference>
<keyword evidence="3" id="KW-1185">Reference proteome</keyword>
<feature type="compositionally biased region" description="Basic and acidic residues" evidence="1">
    <location>
        <begin position="16"/>
        <end position="29"/>
    </location>
</feature>
<dbReference type="SUPFAM" id="SSF54695">
    <property type="entry name" value="POZ domain"/>
    <property type="match status" value="1"/>
</dbReference>
<feature type="region of interest" description="Disordered" evidence="1">
    <location>
        <begin position="403"/>
        <end position="423"/>
    </location>
</feature>
<evidence type="ECO:0000313" key="3">
    <source>
        <dbReference type="Proteomes" id="UP000601435"/>
    </source>
</evidence>
<dbReference type="AlphaFoldDB" id="A0A813CGZ8"/>
<reference evidence="2" key="1">
    <citation type="submission" date="2021-02" db="EMBL/GenBank/DDBJ databases">
        <authorList>
            <person name="Dougan E. K."/>
            <person name="Rhodes N."/>
            <person name="Thang M."/>
            <person name="Chan C."/>
        </authorList>
    </citation>
    <scope>NUCLEOTIDE SEQUENCE</scope>
</reference>
<dbReference type="OrthoDB" id="436375at2759"/>
<protein>
    <recommendedName>
        <fullName evidence="4">Potassium channel tetramerisation-type BTB domain-containing protein</fullName>
    </recommendedName>
</protein>
<dbReference type="Proteomes" id="UP000601435">
    <property type="component" value="Unassembled WGS sequence"/>
</dbReference>
<proteinExistence type="predicted"/>
<comment type="caution">
    <text evidence="2">The sequence shown here is derived from an EMBL/GenBank/DDBJ whole genome shotgun (WGS) entry which is preliminary data.</text>
</comment>
<name>A0A813CGZ8_9DINO</name>
<sequence>MAEAKRPKVTLIAKSDSGRSEPKAGDGRLRPAPASRQEPKAPTVAVDVEIEKVVTTVDRLRPAPAVNGVTKSATAVTRTVPTPQKTKVGVKRTAAAAGLAERKGASNALKVGVPPRLELPKPPAVPVSAATGTFAATRSSDANGVTITAAPARAPVRQKPAEPALLSFNVGGQIFHISTKAVKAKPETLLAKVLAKVGDGGLDRVLHLPVDVCPDRFRILLDWFRYEELFVPTTVPIEAVLRDAARLELPAEILVNGISRSTRTTRAKTVGQNVVLGVVQRWDAETRALQMLRPLRWPGFNSFLSQLLTQIEKHFQAVGSRSGAHEDAQDDEAAAADEAFDFPRFVLPLFRDEGWVAPTHICSSARARVLALKLEELGYLCEFSDADLLVSLPLKLRCELVVTPGGHEPPPPGPPVAEGELKE</sequence>
<accession>A0A813CGZ8</accession>
<gene>
    <name evidence="2" type="ORF">SNEC2469_LOCUS35065</name>
</gene>
<evidence type="ECO:0000313" key="2">
    <source>
        <dbReference type="EMBL" id="CAE7943466.1"/>
    </source>
</evidence>
<organism evidence="2 3">
    <name type="scientific">Symbiodinium necroappetens</name>
    <dbReference type="NCBI Taxonomy" id="1628268"/>
    <lineage>
        <taxon>Eukaryota</taxon>
        <taxon>Sar</taxon>
        <taxon>Alveolata</taxon>
        <taxon>Dinophyceae</taxon>
        <taxon>Suessiales</taxon>
        <taxon>Symbiodiniaceae</taxon>
        <taxon>Symbiodinium</taxon>
    </lineage>
</organism>